<dbReference type="eggNOG" id="ENOG502S2HW">
    <property type="taxonomic scope" value="Eukaryota"/>
</dbReference>
<protein>
    <submittedName>
        <fullName evidence="6">DNA-directed RNA polymerase III subunit, putative</fullName>
    </submittedName>
</protein>
<comment type="subcellular location">
    <subcellularLocation>
        <location evidence="1">Nucleus</location>
    </subcellularLocation>
</comment>
<feature type="compositionally biased region" description="Low complexity" evidence="5">
    <location>
        <begin position="60"/>
        <end position="75"/>
    </location>
</feature>
<evidence type="ECO:0000313" key="6">
    <source>
        <dbReference type="EMBL" id="AIO02028.1"/>
    </source>
</evidence>
<evidence type="ECO:0000313" key="7">
    <source>
        <dbReference type="Proteomes" id="UP000063063"/>
    </source>
</evidence>
<feature type="compositionally biased region" description="Gly residues" evidence="5">
    <location>
        <begin position="76"/>
        <end position="85"/>
    </location>
</feature>
<keyword evidence="7" id="KW-1185">Reference proteome</keyword>
<dbReference type="InterPro" id="IPR007811">
    <property type="entry name" value="RPC4"/>
</dbReference>
<dbReference type="EMBL" id="CP009403">
    <property type="protein sequence ID" value="AIO02028.1"/>
    <property type="molecule type" value="Genomic_DNA"/>
</dbReference>
<sequence>MPPKAPNLKFKPKLVLGEEEATARSLATQSTDDLSLVQLARLQGLYIEEQALSASGAVTGSGDRLTLTSSSSGRVGSNGGRGGVTGSSSTPCEEQPRVSCANGLQNEDGRRGTVASSLLRPKSRGHNLSAHAALEEASRRHVDISQYPETAPPLPQNSMNAIVSSSASQCSGSTHSALYVPLPLDATLPTRFAAEERGDLSSAQGAVGGAPRSPSAAPMDVDGTAFLREAELEQERTFAANMRFYEEILRPMQTVVPSAAVAPGGLVWMQLPRFHENAPFSFFNLPPGKVGEMKVLRSGRMVLEIAGVYYDVAVEGYEDAGNDGACATAVATQSSAYPSNPSSKPSCYELGLLQKKLICTPTLP</sequence>
<dbReference type="Proteomes" id="UP000063063">
    <property type="component" value="Chromosome 34"/>
</dbReference>
<reference evidence="6 7" key="1">
    <citation type="journal article" date="2015" name="Sci. Rep.">
        <title>The genome of Leishmania panamensis: insights into genomics of the L. (Viannia) subgenus.</title>
        <authorList>
            <person name="Llanes A."/>
            <person name="Restrepo C.M."/>
            <person name="Vecchio G.D."/>
            <person name="Anguizola F.J."/>
            <person name="Lleonart R."/>
        </authorList>
    </citation>
    <scope>NUCLEOTIDE SEQUENCE [LARGE SCALE GENOMIC DNA]</scope>
    <source>
        <strain evidence="6 7">MHOM/PA/94/PSC-1</strain>
    </source>
</reference>
<evidence type="ECO:0000256" key="5">
    <source>
        <dbReference type="SAM" id="MobiDB-lite"/>
    </source>
</evidence>
<dbReference type="GO" id="GO:0003677">
    <property type="term" value="F:DNA binding"/>
    <property type="evidence" value="ECO:0007669"/>
    <property type="project" value="InterPro"/>
</dbReference>
<keyword evidence="3" id="KW-0804">Transcription</keyword>
<dbReference type="PANTHER" id="PTHR13408">
    <property type="entry name" value="DNA-DIRECTED RNA POLYMERASE III"/>
    <property type="match status" value="1"/>
</dbReference>
<feature type="region of interest" description="Disordered" evidence="5">
    <location>
        <begin position="198"/>
        <end position="220"/>
    </location>
</feature>
<proteinExistence type="predicted"/>
<evidence type="ECO:0000256" key="4">
    <source>
        <dbReference type="ARBA" id="ARBA00023242"/>
    </source>
</evidence>
<evidence type="ECO:0000256" key="2">
    <source>
        <dbReference type="ARBA" id="ARBA00022478"/>
    </source>
</evidence>
<keyword evidence="4" id="KW-0539">Nucleus</keyword>
<feature type="region of interest" description="Disordered" evidence="5">
    <location>
        <begin position="58"/>
        <end position="127"/>
    </location>
</feature>
<dbReference type="GO" id="GO:0005666">
    <property type="term" value="C:RNA polymerase III complex"/>
    <property type="evidence" value="ECO:0007669"/>
    <property type="project" value="InterPro"/>
</dbReference>
<dbReference type="AlphaFoldDB" id="A0A088S0U6"/>
<gene>
    <name evidence="6" type="ORF">LPMP_344060</name>
</gene>
<dbReference type="Pfam" id="PF05132">
    <property type="entry name" value="RNA_pol_Rpc4"/>
    <property type="match status" value="1"/>
</dbReference>
<dbReference type="GeneID" id="22578911"/>
<keyword evidence="2 6" id="KW-0240">DNA-directed RNA polymerase</keyword>
<dbReference type="VEuPathDB" id="TriTrypDB:LPAL13_340047900"/>
<dbReference type="KEGG" id="lpan:LPMP_344060"/>
<accession>A0A088S0U6</accession>
<evidence type="ECO:0000256" key="3">
    <source>
        <dbReference type="ARBA" id="ARBA00023163"/>
    </source>
</evidence>
<dbReference type="VEuPathDB" id="TriTrypDB:LPMP_344060"/>
<dbReference type="OrthoDB" id="5836119at2759"/>
<dbReference type="RefSeq" id="XP_010702828.1">
    <property type="nucleotide sequence ID" value="XM_010704526.1"/>
</dbReference>
<dbReference type="GO" id="GO:0042797">
    <property type="term" value="P:tRNA transcription by RNA polymerase III"/>
    <property type="evidence" value="ECO:0007669"/>
    <property type="project" value="TreeGrafter"/>
</dbReference>
<dbReference type="PANTHER" id="PTHR13408:SF0">
    <property type="entry name" value="DNA-DIRECTED RNA POLYMERASE III SUBUNIT RPC4"/>
    <property type="match status" value="1"/>
</dbReference>
<organism evidence="6 7">
    <name type="scientific">Leishmania panamensis</name>
    <dbReference type="NCBI Taxonomy" id="5679"/>
    <lineage>
        <taxon>Eukaryota</taxon>
        <taxon>Discoba</taxon>
        <taxon>Euglenozoa</taxon>
        <taxon>Kinetoplastea</taxon>
        <taxon>Metakinetoplastina</taxon>
        <taxon>Trypanosomatida</taxon>
        <taxon>Trypanosomatidae</taxon>
        <taxon>Leishmaniinae</taxon>
        <taxon>Leishmania</taxon>
        <taxon>Leishmania guyanensis species complex</taxon>
    </lineage>
</organism>
<evidence type="ECO:0000256" key="1">
    <source>
        <dbReference type="ARBA" id="ARBA00004123"/>
    </source>
</evidence>
<name>A0A088S0U6_LEIPA</name>